<protein>
    <submittedName>
        <fullName evidence="1">Uncharacterized protein</fullName>
    </submittedName>
</protein>
<proteinExistence type="predicted"/>
<dbReference type="EMBL" id="CP003547">
    <property type="protein sequence ID" value="AFP85698.1"/>
    <property type="molecule type" value="Genomic_DNA"/>
</dbReference>
<dbReference type="KEGG" id="sehc:A35E_00403"/>
<dbReference type="Proteomes" id="UP000003937">
    <property type="component" value="Chromosome"/>
</dbReference>
<sequence>MNDHKIQHNLFKIIMKKLLVHFKLQFFTSDQCLDFSHYGSHNHL</sequence>
<accession>J3YTC4</accession>
<organism evidence="1 2">
    <name type="scientific">secondary endosymbiont of Heteropsylla cubana</name>
    <dbReference type="NCBI Taxonomy" id="134287"/>
    <lineage>
        <taxon>Bacteria</taxon>
        <taxon>Pseudomonadati</taxon>
        <taxon>Pseudomonadota</taxon>
        <taxon>Gammaproteobacteria</taxon>
        <taxon>Enterobacterales</taxon>
        <taxon>Enterobacteriaceae</taxon>
        <taxon>aphid secondary symbionts</taxon>
    </lineage>
</organism>
<keyword evidence="2" id="KW-1185">Reference proteome</keyword>
<dbReference type="HOGENOM" id="CLU_3221895_0_0_6"/>
<name>J3YTC4_9ENTR</name>
<dbReference type="AlphaFoldDB" id="J3YTC4"/>
<gene>
    <name evidence="1" type="ORF">A35E_00403</name>
</gene>
<reference evidence="1 2" key="1">
    <citation type="journal article" date="2012" name="Mol. Biol. Evol.">
        <title>Genome reduction and co-evolution between the primary and secondary bacterial symbionts of psyllids.</title>
        <authorList>
            <person name="Sloan D.B."/>
            <person name="Moran N.A."/>
        </authorList>
    </citation>
    <scope>NUCLEOTIDE SEQUENCE [LARGE SCALE GENOMIC DNA]</scope>
    <source>
        <strain evidence="1">Hcub_S</strain>
    </source>
</reference>
<evidence type="ECO:0000313" key="2">
    <source>
        <dbReference type="Proteomes" id="UP000003937"/>
    </source>
</evidence>
<evidence type="ECO:0000313" key="1">
    <source>
        <dbReference type="EMBL" id="AFP85698.1"/>
    </source>
</evidence>